<dbReference type="Proteomes" id="UP000295479">
    <property type="component" value="Unassembled WGS sequence"/>
</dbReference>
<keyword evidence="2 3" id="KW-0732">Signal</keyword>
<evidence type="ECO:0000256" key="2">
    <source>
        <dbReference type="ARBA" id="ARBA00022729"/>
    </source>
</evidence>
<evidence type="ECO:0000256" key="1">
    <source>
        <dbReference type="ARBA" id="ARBA00005445"/>
    </source>
</evidence>
<evidence type="ECO:0000313" key="5">
    <source>
        <dbReference type="Proteomes" id="UP000295479"/>
    </source>
</evidence>
<dbReference type="OrthoDB" id="2082707at2"/>
<dbReference type="Pfam" id="PF11999">
    <property type="entry name" value="Ice_binding"/>
    <property type="match status" value="1"/>
</dbReference>
<dbReference type="RefSeq" id="WP_132002099.1">
    <property type="nucleotide sequence ID" value="NZ_SMFK01000002.1"/>
</dbReference>
<comment type="similarity">
    <text evidence="1">Belongs to the ice-binding protein family.</text>
</comment>
<dbReference type="EMBL" id="SMFK01000002">
    <property type="protein sequence ID" value="TDD98445.1"/>
    <property type="molecule type" value="Genomic_DNA"/>
</dbReference>
<gene>
    <name evidence="4" type="ORF">E0F76_04730</name>
</gene>
<dbReference type="PROSITE" id="PS51257">
    <property type="entry name" value="PROKAR_LIPOPROTEIN"/>
    <property type="match status" value="1"/>
</dbReference>
<dbReference type="NCBIfam" id="NF045625">
    <property type="entry name" value="IBP_CFB"/>
    <property type="match status" value="1"/>
</dbReference>
<dbReference type="AlphaFoldDB" id="A0A4R5CFQ6"/>
<sequence length="277" mass="28610">MKIKNFLSILAMLMMVLLTSCNNNQESYSSPTASATTPESLVTAALTTKSTGDLSLKNANLLKGVDLGVAGDFVILSKTGITDVYKSAVVGDIGTSPITGAAILLECSEVTGAIYTVDAAGPLPCSITAPSRLTTAVGDMQTAYTDAAGRSNPDYLNLGAGDIGGKTLTPGLYKWTSALNIPTDITISGSPTDIFIFQIAGTLKMSSAARITLAGGVQAKNIFWVVSDAVTLGTTSHFEGNILGMTGINMQTAATINGRMLAQTAVTLQMNSVTRPQ</sequence>
<comment type="caution">
    <text evidence="4">The sequence shown here is derived from an EMBL/GenBank/DDBJ whole genome shotgun (WGS) entry which is preliminary data.</text>
</comment>
<dbReference type="InterPro" id="IPR021884">
    <property type="entry name" value="Ice-bd_prot"/>
</dbReference>
<organism evidence="4 5">
    <name type="scientific">Flavobacterium cellulosilyticum</name>
    <dbReference type="NCBI Taxonomy" id="2541731"/>
    <lineage>
        <taxon>Bacteria</taxon>
        <taxon>Pseudomonadati</taxon>
        <taxon>Bacteroidota</taxon>
        <taxon>Flavobacteriia</taxon>
        <taxon>Flavobacteriales</taxon>
        <taxon>Flavobacteriaceae</taxon>
        <taxon>Flavobacterium</taxon>
    </lineage>
</organism>
<name>A0A4R5CFQ6_9FLAO</name>
<evidence type="ECO:0000256" key="3">
    <source>
        <dbReference type="SAM" id="SignalP"/>
    </source>
</evidence>
<protein>
    <submittedName>
        <fullName evidence="4">DUF3494 domain-containing protein</fullName>
    </submittedName>
</protein>
<proteinExistence type="inferred from homology"/>
<keyword evidence="5" id="KW-1185">Reference proteome</keyword>
<reference evidence="4 5" key="1">
    <citation type="submission" date="2019-03" db="EMBL/GenBank/DDBJ databases">
        <title>Flavobacterium AR-3-4 sp. nov. isolated from arctic soil.</title>
        <authorList>
            <person name="Chaudhary D.K."/>
        </authorList>
    </citation>
    <scope>NUCLEOTIDE SEQUENCE [LARGE SCALE GENOMIC DNA]</scope>
    <source>
        <strain evidence="4 5">AR-3-4</strain>
    </source>
</reference>
<evidence type="ECO:0000313" key="4">
    <source>
        <dbReference type="EMBL" id="TDD98445.1"/>
    </source>
</evidence>
<accession>A0A4R5CFQ6</accession>
<feature type="signal peptide" evidence="3">
    <location>
        <begin position="1"/>
        <end position="25"/>
    </location>
</feature>
<feature type="chain" id="PRO_5020563747" evidence="3">
    <location>
        <begin position="26"/>
        <end position="277"/>
    </location>
</feature>